<evidence type="ECO:0000256" key="2">
    <source>
        <dbReference type="ARBA" id="ARBA00009540"/>
    </source>
</evidence>
<evidence type="ECO:0000256" key="5">
    <source>
        <dbReference type="ARBA" id="ARBA00040604"/>
    </source>
</evidence>
<comment type="caution">
    <text evidence="8">The sequence shown here is derived from an EMBL/GenBank/DDBJ whole genome shotgun (WGS) entry which is preliminary data.</text>
</comment>
<feature type="domain" description="TLDc" evidence="7">
    <location>
        <begin position="102"/>
        <end position="340"/>
    </location>
</feature>
<comment type="function">
    <text evidence="4">May be involved in protection from oxidative damage.</text>
</comment>
<feature type="region of interest" description="Disordered" evidence="6">
    <location>
        <begin position="43"/>
        <end position="76"/>
    </location>
</feature>
<feature type="compositionally biased region" description="Polar residues" evidence="6">
    <location>
        <begin position="211"/>
        <end position="236"/>
    </location>
</feature>
<feature type="compositionally biased region" description="Low complexity" evidence="6">
    <location>
        <begin position="45"/>
        <end position="64"/>
    </location>
</feature>
<organism evidence="8 9">
    <name type="scientific">Coleophoma cylindrospora</name>
    <dbReference type="NCBI Taxonomy" id="1849047"/>
    <lineage>
        <taxon>Eukaryota</taxon>
        <taxon>Fungi</taxon>
        <taxon>Dikarya</taxon>
        <taxon>Ascomycota</taxon>
        <taxon>Pezizomycotina</taxon>
        <taxon>Leotiomycetes</taxon>
        <taxon>Helotiales</taxon>
        <taxon>Dermateaceae</taxon>
        <taxon>Coleophoma</taxon>
    </lineage>
</organism>
<feature type="region of interest" description="Disordered" evidence="6">
    <location>
        <begin position="202"/>
        <end position="236"/>
    </location>
</feature>
<dbReference type="InterPro" id="IPR006571">
    <property type="entry name" value="TLDc_dom"/>
</dbReference>
<proteinExistence type="inferred from homology"/>
<dbReference type="EMBL" id="PDLM01000010">
    <property type="protein sequence ID" value="RDW68025.1"/>
    <property type="molecule type" value="Genomic_DNA"/>
</dbReference>
<dbReference type="SMART" id="SM00584">
    <property type="entry name" value="TLDc"/>
    <property type="match status" value="1"/>
</dbReference>
<protein>
    <recommendedName>
        <fullName evidence="5">Oxidation resistance protein 1</fullName>
    </recommendedName>
</protein>
<evidence type="ECO:0000256" key="1">
    <source>
        <dbReference type="ARBA" id="ARBA00004173"/>
    </source>
</evidence>
<feature type="compositionally biased region" description="Low complexity" evidence="6">
    <location>
        <begin position="11"/>
        <end position="27"/>
    </location>
</feature>
<comment type="subcellular location">
    <subcellularLocation>
        <location evidence="1">Mitochondrion</location>
    </subcellularLocation>
</comment>
<evidence type="ECO:0000256" key="3">
    <source>
        <dbReference type="ARBA" id="ARBA00023128"/>
    </source>
</evidence>
<evidence type="ECO:0000259" key="7">
    <source>
        <dbReference type="PROSITE" id="PS51886"/>
    </source>
</evidence>
<dbReference type="Proteomes" id="UP000256645">
    <property type="component" value="Unassembled WGS sequence"/>
</dbReference>
<dbReference type="Pfam" id="PF07534">
    <property type="entry name" value="TLD"/>
    <property type="match status" value="2"/>
</dbReference>
<dbReference type="PANTHER" id="PTHR23354">
    <property type="entry name" value="NUCLEOLAR PROTEIN 7/ESTROGEN RECEPTOR COACTIVATOR-RELATED"/>
    <property type="match status" value="1"/>
</dbReference>
<dbReference type="GO" id="GO:0005634">
    <property type="term" value="C:nucleus"/>
    <property type="evidence" value="ECO:0007669"/>
    <property type="project" value="TreeGrafter"/>
</dbReference>
<dbReference type="STRING" id="1849047.A0A3D8R1V4"/>
<evidence type="ECO:0000313" key="9">
    <source>
        <dbReference type="Proteomes" id="UP000256645"/>
    </source>
</evidence>
<dbReference type="GO" id="GO:0006979">
    <property type="term" value="P:response to oxidative stress"/>
    <property type="evidence" value="ECO:0007669"/>
    <property type="project" value="TreeGrafter"/>
</dbReference>
<comment type="similarity">
    <text evidence="2">Belongs to the OXR1 family.</text>
</comment>
<dbReference type="GO" id="GO:0005739">
    <property type="term" value="C:mitochondrion"/>
    <property type="evidence" value="ECO:0007669"/>
    <property type="project" value="UniProtKB-SubCell"/>
</dbReference>
<evidence type="ECO:0000313" key="8">
    <source>
        <dbReference type="EMBL" id="RDW68025.1"/>
    </source>
</evidence>
<evidence type="ECO:0000256" key="4">
    <source>
        <dbReference type="ARBA" id="ARBA00037112"/>
    </source>
</evidence>
<gene>
    <name evidence="8" type="ORF">BP6252_09421</name>
</gene>
<dbReference type="PANTHER" id="PTHR23354:SF62">
    <property type="entry name" value="MUSTARD, ISOFORM V"/>
    <property type="match status" value="1"/>
</dbReference>
<dbReference type="OrthoDB" id="26679at2759"/>
<sequence>MPQPGVHENNPTSSASEPSPPLSSSYYIPSAISHSVTGLLRRFSTEPTQSSSSKTSHSPVHSPTFPNDTVYVPRRTASPFQPPPLYPITLKGYQSDTAESAHLLSKTLAEEIRLLVPPRLQLCEEWNLLYSLDQDGVSLATLYKKCDELRGLRNGFVLVVKDGDGGLFGAYLTEAPHPSPHYFGTGECFLWRAAILRPSAMMQNLPPPPSADTTQAQRTTTLGATSSPSPLSPITNMHPNPYAPSVPSLLSPQTPTFASGASTPERIRFKAFPYSGVNDYLMLCETGFLSIGGGDGKYGLWLDDSFEKGISSHCLTFGNEPLSEEGDKFDIIGVELWSIGNLRE</sequence>
<dbReference type="PROSITE" id="PS51886">
    <property type="entry name" value="TLDC"/>
    <property type="match status" value="1"/>
</dbReference>
<feature type="region of interest" description="Disordered" evidence="6">
    <location>
        <begin position="1"/>
        <end position="27"/>
    </location>
</feature>
<keyword evidence="3" id="KW-0496">Mitochondrion</keyword>
<accession>A0A3D8R1V4</accession>
<dbReference type="AlphaFoldDB" id="A0A3D8R1V4"/>
<reference evidence="8 9" key="1">
    <citation type="journal article" date="2018" name="IMA Fungus">
        <title>IMA Genome-F 9: Draft genome sequence of Annulohypoxylon stygium, Aspergillus mulundensis, Berkeleyomyces basicola (syn. Thielaviopsis basicola), Ceratocystis smalleyi, two Cercospora beticola strains, Coleophoma cylindrospora, Fusarium fracticaudum, Phialophora cf. hyalina, and Morchella septimelata.</title>
        <authorList>
            <person name="Wingfield B.D."/>
            <person name="Bills G.F."/>
            <person name="Dong Y."/>
            <person name="Huang W."/>
            <person name="Nel W.J."/>
            <person name="Swalarsk-Parry B.S."/>
            <person name="Vaghefi N."/>
            <person name="Wilken P.M."/>
            <person name="An Z."/>
            <person name="de Beer Z.W."/>
            <person name="De Vos L."/>
            <person name="Chen L."/>
            <person name="Duong T.A."/>
            <person name="Gao Y."/>
            <person name="Hammerbacher A."/>
            <person name="Kikkert J.R."/>
            <person name="Li Y."/>
            <person name="Li H."/>
            <person name="Li K."/>
            <person name="Li Q."/>
            <person name="Liu X."/>
            <person name="Ma X."/>
            <person name="Naidoo K."/>
            <person name="Pethybridge S.J."/>
            <person name="Sun J."/>
            <person name="Steenkamp E.T."/>
            <person name="van der Nest M.A."/>
            <person name="van Wyk S."/>
            <person name="Wingfield M.J."/>
            <person name="Xiong C."/>
            <person name="Yue Q."/>
            <person name="Zhang X."/>
        </authorList>
    </citation>
    <scope>NUCLEOTIDE SEQUENCE [LARGE SCALE GENOMIC DNA]</scope>
    <source>
        <strain evidence="8 9">BP6252</strain>
    </source>
</reference>
<name>A0A3D8R1V4_9HELO</name>
<keyword evidence="9" id="KW-1185">Reference proteome</keyword>
<evidence type="ECO:0000256" key="6">
    <source>
        <dbReference type="SAM" id="MobiDB-lite"/>
    </source>
</evidence>